<dbReference type="Proteomes" id="UP001528823">
    <property type="component" value="Unassembled WGS sequence"/>
</dbReference>
<accession>A0ABT5U8K0</accession>
<dbReference type="RefSeq" id="WP_274689052.1">
    <property type="nucleotide sequence ID" value="NZ_JAPMOU010000013.1"/>
</dbReference>
<keyword evidence="1" id="KW-1133">Transmembrane helix</keyword>
<keyword evidence="1" id="KW-0812">Transmembrane</keyword>
<dbReference type="InterPro" id="IPR025328">
    <property type="entry name" value="DUF4234"/>
</dbReference>
<gene>
    <name evidence="3" type="ORF">ORQ98_12030</name>
</gene>
<evidence type="ECO:0000256" key="1">
    <source>
        <dbReference type="SAM" id="Phobius"/>
    </source>
</evidence>
<feature type="transmembrane region" description="Helical" evidence="1">
    <location>
        <begin position="28"/>
        <end position="51"/>
    </location>
</feature>
<reference evidence="3 4" key="1">
    <citation type="submission" date="2022-11" db="EMBL/GenBank/DDBJ databases">
        <title>Spartinivicinus poritis sp. nov., isolated from scleractinian coral Porites lutea.</title>
        <authorList>
            <person name="Zhang G."/>
            <person name="Cai L."/>
            <person name="Wei Q."/>
        </authorList>
    </citation>
    <scope>NUCLEOTIDE SEQUENCE [LARGE SCALE GENOMIC DNA]</scope>
    <source>
        <strain evidence="3 4">A2-2</strain>
    </source>
</reference>
<keyword evidence="1" id="KW-0472">Membrane</keyword>
<dbReference type="Pfam" id="PF14018">
    <property type="entry name" value="DUF4234"/>
    <property type="match status" value="1"/>
</dbReference>
<comment type="caution">
    <text evidence="3">The sequence shown here is derived from an EMBL/GenBank/DDBJ whole genome shotgun (WGS) entry which is preliminary data.</text>
</comment>
<feature type="transmembrane region" description="Helical" evidence="1">
    <location>
        <begin position="129"/>
        <end position="146"/>
    </location>
</feature>
<organism evidence="3 4">
    <name type="scientific">Spartinivicinus poritis</name>
    <dbReference type="NCBI Taxonomy" id="2994640"/>
    <lineage>
        <taxon>Bacteria</taxon>
        <taxon>Pseudomonadati</taxon>
        <taxon>Pseudomonadota</taxon>
        <taxon>Gammaproteobacteria</taxon>
        <taxon>Oceanospirillales</taxon>
        <taxon>Zooshikellaceae</taxon>
        <taxon>Spartinivicinus</taxon>
    </lineage>
</organism>
<evidence type="ECO:0000313" key="4">
    <source>
        <dbReference type="Proteomes" id="UP001528823"/>
    </source>
</evidence>
<feature type="domain" description="DUF4234" evidence="2">
    <location>
        <begin position="29"/>
        <end position="118"/>
    </location>
</feature>
<feature type="transmembrane region" description="Helical" evidence="1">
    <location>
        <begin position="63"/>
        <end position="86"/>
    </location>
</feature>
<evidence type="ECO:0000259" key="2">
    <source>
        <dbReference type="Pfam" id="PF14018"/>
    </source>
</evidence>
<protein>
    <submittedName>
        <fullName evidence="3">DUF4234 domain-containing protein</fullName>
    </submittedName>
</protein>
<sequence length="156" mass="17913">MSNPYAVPDVNLKVAQEPIQEISTLPRISAWLVFLFTFITGGIYGMYWLYHRSRLINQFSPKVISPVLINLTMFTYIASFAASFAAEDIVMIMINLIITLIFIIIYIVLLFAVKDRLNLVTCSNKGDKYFVSSIFTLLFFNIYLQYKINQIIDGES</sequence>
<evidence type="ECO:0000313" key="3">
    <source>
        <dbReference type="EMBL" id="MDE1462698.1"/>
    </source>
</evidence>
<keyword evidence="4" id="KW-1185">Reference proteome</keyword>
<name>A0ABT5U8K0_9GAMM</name>
<proteinExistence type="predicted"/>
<dbReference type="EMBL" id="JAPMOU010000013">
    <property type="protein sequence ID" value="MDE1462698.1"/>
    <property type="molecule type" value="Genomic_DNA"/>
</dbReference>
<feature type="transmembrane region" description="Helical" evidence="1">
    <location>
        <begin position="92"/>
        <end position="113"/>
    </location>
</feature>